<comment type="caution">
    <text evidence="2">The sequence shown here is derived from an EMBL/GenBank/DDBJ whole genome shotgun (WGS) entry which is preliminary data.</text>
</comment>
<evidence type="ECO:0000313" key="3">
    <source>
        <dbReference type="Proteomes" id="UP000286701"/>
    </source>
</evidence>
<accession>A0A3S3W8N9</accession>
<protein>
    <submittedName>
        <fullName evidence="2">Uncharacterized protein</fullName>
    </submittedName>
</protein>
<proteinExistence type="predicted"/>
<name>A0A3S3W8N9_9SPHI</name>
<keyword evidence="1" id="KW-0812">Transmembrane</keyword>
<gene>
    <name evidence="2" type="ORF">EPL05_12950</name>
</gene>
<keyword evidence="3" id="KW-1185">Reference proteome</keyword>
<dbReference type="Proteomes" id="UP000286701">
    <property type="component" value="Unassembled WGS sequence"/>
</dbReference>
<evidence type="ECO:0000313" key="2">
    <source>
        <dbReference type="EMBL" id="RWY50974.1"/>
    </source>
</evidence>
<feature type="transmembrane region" description="Helical" evidence="1">
    <location>
        <begin position="6"/>
        <end position="30"/>
    </location>
</feature>
<dbReference type="RefSeq" id="WP_208394742.1">
    <property type="nucleotide sequence ID" value="NZ_SBIW01000006.1"/>
</dbReference>
<sequence>MVITDIITTAVYVASLAVSIATLRILVVTLKETIDLNRKQLELITFELNKAAREIRPEFLMYRDCNEKTCSITIICEKNIAFNVTTSINFDAHMDDKGNLIYQSHKYEPFYKVGDTVWTSTYPKDEDISNGFFRLEFMDDDGRKYEQRLFFNKDSDFLNDRPVLKN</sequence>
<dbReference type="EMBL" id="SBIW01000006">
    <property type="protein sequence ID" value="RWY50974.1"/>
    <property type="molecule type" value="Genomic_DNA"/>
</dbReference>
<dbReference type="AlphaFoldDB" id="A0A3S3W8N9"/>
<reference evidence="2 3" key="1">
    <citation type="submission" date="2019-01" db="EMBL/GenBank/DDBJ databases">
        <title>Mucilaginibacter antarcticum sp. nov., isolated from antarctic soil.</title>
        <authorList>
            <person name="Yan Y.-Q."/>
            <person name="Du Z.-J."/>
        </authorList>
    </citation>
    <scope>NUCLEOTIDE SEQUENCE [LARGE SCALE GENOMIC DNA]</scope>
    <source>
        <strain evidence="2 3">F01003</strain>
    </source>
</reference>
<keyword evidence="1" id="KW-1133">Transmembrane helix</keyword>
<keyword evidence="1" id="KW-0472">Membrane</keyword>
<organism evidence="2 3">
    <name type="scientific">Mucilaginibacter gilvus</name>
    <dbReference type="NCBI Taxonomy" id="2305909"/>
    <lineage>
        <taxon>Bacteria</taxon>
        <taxon>Pseudomonadati</taxon>
        <taxon>Bacteroidota</taxon>
        <taxon>Sphingobacteriia</taxon>
        <taxon>Sphingobacteriales</taxon>
        <taxon>Sphingobacteriaceae</taxon>
        <taxon>Mucilaginibacter</taxon>
    </lineage>
</organism>
<evidence type="ECO:0000256" key="1">
    <source>
        <dbReference type="SAM" id="Phobius"/>
    </source>
</evidence>